<evidence type="ECO:0000313" key="1">
    <source>
        <dbReference type="EMBL" id="MBJ7600402.1"/>
    </source>
</evidence>
<dbReference type="InterPro" id="IPR011990">
    <property type="entry name" value="TPR-like_helical_dom_sf"/>
</dbReference>
<dbReference type="Proteomes" id="UP000612893">
    <property type="component" value="Unassembled WGS sequence"/>
</dbReference>
<keyword evidence="2" id="KW-1185">Reference proteome</keyword>
<dbReference type="Gene3D" id="1.25.40.10">
    <property type="entry name" value="Tetratricopeptide repeat domain"/>
    <property type="match status" value="1"/>
</dbReference>
<accession>A0A934K4P9</accession>
<name>A0A934K4P9_9BACT</name>
<dbReference type="AlphaFoldDB" id="A0A934K4P9"/>
<proteinExistence type="predicted"/>
<reference evidence="1" key="1">
    <citation type="submission" date="2020-10" db="EMBL/GenBank/DDBJ databases">
        <title>Ca. Dormibacterota MAGs.</title>
        <authorList>
            <person name="Montgomery K."/>
        </authorList>
    </citation>
    <scope>NUCLEOTIDE SEQUENCE [LARGE SCALE GENOMIC DNA]</scope>
    <source>
        <strain evidence="1">SC8812_S17_10</strain>
    </source>
</reference>
<organism evidence="1 2">
    <name type="scientific">Candidatus Nephthysia bennettiae</name>
    <dbReference type="NCBI Taxonomy" id="3127016"/>
    <lineage>
        <taxon>Bacteria</taxon>
        <taxon>Bacillati</taxon>
        <taxon>Candidatus Dormiibacterota</taxon>
        <taxon>Candidatus Dormibacteria</taxon>
        <taxon>Candidatus Dormibacterales</taxon>
        <taxon>Candidatus Dormibacteraceae</taxon>
        <taxon>Candidatus Nephthysia</taxon>
    </lineage>
</organism>
<dbReference type="SUPFAM" id="SSF48452">
    <property type="entry name" value="TPR-like"/>
    <property type="match status" value="1"/>
</dbReference>
<evidence type="ECO:0008006" key="3">
    <source>
        <dbReference type="Google" id="ProtNLM"/>
    </source>
</evidence>
<evidence type="ECO:0000313" key="2">
    <source>
        <dbReference type="Proteomes" id="UP000612893"/>
    </source>
</evidence>
<dbReference type="EMBL" id="JAEKNR010000202">
    <property type="protein sequence ID" value="MBJ7600402.1"/>
    <property type="molecule type" value="Genomic_DNA"/>
</dbReference>
<gene>
    <name evidence="1" type="ORF">JF922_20305</name>
</gene>
<protein>
    <recommendedName>
        <fullName evidence="3">Tetratricopeptide repeat protein</fullName>
    </recommendedName>
</protein>
<comment type="caution">
    <text evidence="1">The sequence shown here is derived from an EMBL/GenBank/DDBJ whole genome shotgun (WGS) entry which is preliminary data.</text>
</comment>
<dbReference type="RefSeq" id="WP_338204212.1">
    <property type="nucleotide sequence ID" value="NZ_JAEKNR010000202.1"/>
</dbReference>
<sequence length="431" mass="47161">MGDVRWFSDDPAWFVRRWMTLARQRRHDLTDEEFAHAIESRLGYPVPVGTLRTWLAGVSPPGDALMAALMLAGLDVGQLQGLGTADSLDSDVKRRRFVGLGTALAGAAFLPPVEPLIDSENVERLVRALRRRVVDDQVVVGLEAISAQHREMYHRLGSFEMMEAVRGHLRSARLLLEGRQSPTSRRRLAAVVGEEAGHAAWLACDLGDATAAERYYALALAATEEAGDPVLGAYIQGFRGLVRLAQGRPREALTLTQGAAENSARGGTATMRAWLAGSEAQVAAVMQDGQSCREALGRAYHELDRSRPENDAPWMYSFDSWRLAAVAGSCYGALGETTAAEENFSVALALVGRRGPRGRAEMFLDLAGVYLQKRDIEQVCGWTRRSLAAALESDSAAGLDRIRQFRGHLDPWSDSPDVQDLDHELSRAWAL</sequence>